<dbReference type="GO" id="GO:0005737">
    <property type="term" value="C:cytoplasm"/>
    <property type="evidence" value="ECO:0007669"/>
    <property type="project" value="TreeGrafter"/>
</dbReference>
<dbReference type="SUPFAM" id="SSF56784">
    <property type="entry name" value="HAD-like"/>
    <property type="match status" value="1"/>
</dbReference>
<dbReference type="PANTHER" id="PTHR19288:SF46">
    <property type="entry name" value="HALOACID DEHALOGENASE-LIKE HYDROLASE DOMAIN-CONTAINING PROTEIN 2"/>
    <property type="match status" value="1"/>
</dbReference>
<proteinExistence type="predicted"/>
<gene>
    <name evidence="1" type="primary">yutF</name>
    <name evidence="1" type="ORF">MM817_01537</name>
</gene>
<dbReference type="Gene3D" id="3.40.50.1000">
    <property type="entry name" value="HAD superfamily/HAD-like"/>
    <property type="match status" value="2"/>
</dbReference>
<dbReference type="Proteomes" id="UP001139263">
    <property type="component" value="Unassembled WGS sequence"/>
</dbReference>
<dbReference type="SFLD" id="SFLDS00003">
    <property type="entry name" value="Haloacid_Dehalogenase"/>
    <property type="match status" value="1"/>
</dbReference>
<protein>
    <submittedName>
        <fullName evidence="1">Acid sugar phosphatase</fullName>
        <ecNumber evidence="1">3.1.3.-</ecNumber>
    </submittedName>
</protein>
<dbReference type="Pfam" id="PF13344">
    <property type="entry name" value="Hydrolase_6"/>
    <property type="match status" value="1"/>
</dbReference>
<keyword evidence="1" id="KW-0378">Hydrolase</keyword>
<dbReference type="Pfam" id="PF13242">
    <property type="entry name" value="Hydrolase_like"/>
    <property type="match status" value="1"/>
</dbReference>
<dbReference type="NCBIfam" id="TIGR01460">
    <property type="entry name" value="HAD-SF-IIA"/>
    <property type="match status" value="1"/>
</dbReference>
<comment type="caution">
    <text evidence="1">The sequence shown here is derived from an EMBL/GenBank/DDBJ whole genome shotgun (WGS) entry which is preliminary data.</text>
</comment>
<dbReference type="RefSeq" id="WP_241713295.1">
    <property type="nucleotide sequence ID" value="NZ_JALBUF010000003.1"/>
</dbReference>
<dbReference type="GO" id="GO:0016791">
    <property type="term" value="F:phosphatase activity"/>
    <property type="evidence" value="ECO:0007669"/>
    <property type="project" value="TreeGrafter"/>
</dbReference>
<dbReference type="InterPro" id="IPR036412">
    <property type="entry name" value="HAD-like_sf"/>
</dbReference>
<dbReference type="EMBL" id="JALBUF010000003">
    <property type="protein sequence ID" value="MCI0183266.1"/>
    <property type="molecule type" value="Genomic_DNA"/>
</dbReference>
<evidence type="ECO:0000313" key="2">
    <source>
        <dbReference type="Proteomes" id="UP001139263"/>
    </source>
</evidence>
<dbReference type="SFLD" id="SFLDG01129">
    <property type="entry name" value="C1.5:_HAD__Beta-PGM__Phosphata"/>
    <property type="match status" value="1"/>
</dbReference>
<keyword evidence="2" id="KW-1185">Reference proteome</keyword>
<organism evidence="1 2">
    <name type="scientific">Sulfoacidibacillus ferrooxidans</name>
    <dbReference type="NCBI Taxonomy" id="2005001"/>
    <lineage>
        <taxon>Bacteria</taxon>
        <taxon>Bacillati</taxon>
        <taxon>Bacillota</taxon>
        <taxon>Bacilli</taxon>
        <taxon>Bacillales</taxon>
        <taxon>Alicyclobacillaceae</taxon>
        <taxon>Sulfoacidibacillus</taxon>
    </lineage>
</organism>
<accession>A0A9X2AEM6</accession>
<dbReference type="InterPro" id="IPR006357">
    <property type="entry name" value="HAD-SF_hydro_IIA"/>
</dbReference>
<reference evidence="1" key="1">
    <citation type="submission" date="2022-03" db="EMBL/GenBank/DDBJ databases">
        <title>Draft Genome Sequence of Firmicute Strain S0AB, a Heterotrophic Iron/Sulfur-Oxidizing Extreme Acidophile.</title>
        <authorList>
            <person name="Vergara E."/>
            <person name="Pakostova E."/>
            <person name="Johnson D.B."/>
            <person name="Holmes D.S."/>
        </authorList>
    </citation>
    <scope>NUCLEOTIDE SEQUENCE</scope>
    <source>
        <strain evidence="1">S0AB</strain>
    </source>
</reference>
<dbReference type="PANTHER" id="PTHR19288">
    <property type="entry name" value="4-NITROPHENYLPHOSPHATASE-RELATED"/>
    <property type="match status" value="1"/>
</dbReference>
<dbReference type="AlphaFoldDB" id="A0A9X2AEM6"/>
<sequence length="255" mass="27170">MGWRHAKGLLLDLDGTLIKGSSPINGAVEFMWEVEKLHIPYLYWTNNSTRTPDMVIQLLHEQGFPGDVNHVYTSGTATAEWLIEHVSKTPTVYVIGEIGLKQVLQQAGIHIVEGTSDYVDAVVSGLDRQVDYLQLSNAMTHVIRGAVFIGTNSDHALPTESGVLPGAGAILAFLERATKSSAYIIGKPNPAFVVSACDRLGALPADVVVIGDNPETDIASAVLAGAQTIWVKSGIQSTVTATADQKIASIGDLLI</sequence>
<evidence type="ECO:0000313" key="1">
    <source>
        <dbReference type="EMBL" id="MCI0183266.1"/>
    </source>
</evidence>
<name>A0A9X2AEM6_9BACL</name>
<dbReference type="InterPro" id="IPR023214">
    <property type="entry name" value="HAD_sf"/>
</dbReference>
<dbReference type="EC" id="3.1.3.-" evidence="1"/>